<sequence>MTDVVKTSSAAGAGRPGEVADVEQEVRRALAFRLGTTTRAELDSAVVSLRGRAGALVSRLPAEAEGMSGADRGFLLEVTHLLDNPPAPEALSHEVYSHVRALARVLRKLAAMNRDGGAGPSGSPRPPLPVRPVPGRGVGR</sequence>
<reference evidence="2" key="1">
    <citation type="submission" date="2022-03" db="EMBL/GenBank/DDBJ databases">
        <authorList>
            <person name="Leyn A S."/>
        </authorList>
    </citation>
    <scope>NUCLEOTIDE SEQUENCE</scope>
    <source>
        <strain evidence="2">Streptomyces globisporus 4-3</strain>
    </source>
</reference>
<accession>A0ABN8V2F6</accession>
<organism evidence="2 3">
    <name type="scientific">Streptomyces globisporus</name>
    <dbReference type="NCBI Taxonomy" id="1908"/>
    <lineage>
        <taxon>Bacteria</taxon>
        <taxon>Bacillati</taxon>
        <taxon>Actinomycetota</taxon>
        <taxon>Actinomycetes</taxon>
        <taxon>Kitasatosporales</taxon>
        <taxon>Streptomycetaceae</taxon>
        <taxon>Streptomyces</taxon>
    </lineage>
</organism>
<name>A0ABN8V2F6_STRGL</name>
<dbReference type="Proteomes" id="UP001154015">
    <property type="component" value="Unassembled WGS sequence"/>
</dbReference>
<keyword evidence="3" id="KW-1185">Reference proteome</keyword>
<evidence type="ECO:0000256" key="1">
    <source>
        <dbReference type="SAM" id="MobiDB-lite"/>
    </source>
</evidence>
<feature type="region of interest" description="Disordered" evidence="1">
    <location>
        <begin position="113"/>
        <end position="140"/>
    </location>
</feature>
<dbReference type="EMBL" id="CAKXYP010000006">
    <property type="protein sequence ID" value="CAH9415421.1"/>
    <property type="molecule type" value="Genomic_DNA"/>
</dbReference>
<protein>
    <submittedName>
        <fullName evidence="2">Uncharacterized protein</fullName>
    </submittedName>
</protein>
<feature type="compositionally biased region" description="Pro residues" evidence="1">
    <location>
        <begin position="123"/>
        <end position="132"/>
    </location>
</feature>
<evidence type="ECO:0000313" key="2">
    <source>
        <dbReference type="EMBL" id="CAH9415421.1"/>
    </source>
</evidence>
<gene>
    <name evidence="2" type="ORF">SGL43_02437</name>
</gene>
<proteinExistence type="predicted"/>
<evidence type="ECO:0000313" key="3">
    <source>
        <dbReference type="Proteomes" id="UP001154015"/>
    </source>
</evidence>
<dbReference type="RefSeq" id="WP_158726900.1">
    <property type="nucleotide sequence ID" value="NZ_JBEYKD010000067.1"/>
</dbReference>
<comment type="caution">
    <text evidence="2">The sequence shown here is derived from an EMBL/GenBank/DDBJ whole genome shotgun (WGS) entry which is preliminary data.</text>
</comment>